<reference evidence="2" key="1">
    <citation type="submission" date="2019-05" db="EMBL/GenBank/DDBJ databases">
        <title>The de novo reference genome and transcriptome assemblies of the wild tomato species Solanum chilense.</title>
        <authorList>
            <person name="Stam R."/>
            <person name="Nosenko T."/>
            <person name="Hoerger A.C."/>
            <person name="Stephan W."/>
            <person name="Seidel M.A."/>
            <person name="Kuhn J.M.M."/>
            <person name="Haberer G."/>
            <person name="Tellier A."/>
        </authorList>
    </citation>
    <scope>NUCLEOTIDE SEQUENCE</scope>
    <source>
        <tissue evidence="2">Mature leaves</tissue>
    </source>
</reference>
<protein>
    <submittedName>
        <fullName evidence="2">Uncharacterized protein</fullName>
    </submittedName>
</protein>
<keyword evidence="1" id="KW-0812">Transmembrane</keyword>
<dbReference type="EMBL" id="RXGB01000232">
    <property type="protein sequence ID" value="TMX04468.1"/>
    <property type="molecule type" value="Genomic_DNA"/>
</dbReference>
<name>A0A6N2CE38_SOLCI</name>
<keyword evidence="1" id="KW-0472">Membrane</keyword>
<proteinExistence type="predicted"/>
<feature type="transmembrane region" description="Helical" evidence="1">
    <location>
        <begin position="80"/>
        <end position="101"/>
    </location>
</feature>
<sequence length="112" mass="12349">MEAVRRASLADEEARQMRAVELAAGASSSRNVEIAGGTADSVVDVEDTTEAVQYTEVVGSRELNHQLADRRRPRFASPSTLVFQFLYALGIIACLFCWGWGKWKVSARVKSE</sequence>
<dbReference type="AlphaFoldDB" id="A0A6N2CE38"/>
<comment type="caution">
    <text evidence="2">The sequence shown here is derived from an EMBL/GenBank/DDBJ whole genome shotgun (WGS) entry which is preliminary data.</text>
</comment>
<evidence type="ECO:0000313" key="2">
    <source>
        <dbReference type="EMBL" id="TMX04468.1"/>
    </source>
</evidence>
<organism evidence="2">
    <name type="scientific">Solanum chilense</name>
    <name type="common">Tomato</name>
    <name type="synonym">Lycopersicon chilense</name>
    <dbReference type="NCBI Taxonomy" id="4083"/>
    <lineage>
        <taxon>Eukaryota</taxon>
        <taxon>Viridiplantae</taxon>
        <taxon>Streptophyta</taxon>
        <taxon>Embryophyta</taxon>
        <taxon>Tracheophyta</taxon>
        <taxon>Spermatophyta</taxon>
        <taxon>Magnoliopsida</taxon>
        <taxon>eudicotyledons</taxon>
        <taxon>Gunneridae</taxon>
        <taxon>Pentapetalae</taxon>
        <taxon>asterids</taxon>
        <taxon>lamiids</taxon>
        <taxon>Solanales</taxon>
        <taxon>Solanaceae</taxon>
        <taxon>Solanoideae</taxon>
        <taxon>Solaneae</taxon>
        <taxon>Solanum</taxon>
        <taxon>Solanum subgen. Lycopersicon</taxon>
    </lineage>
</organism>
<accession>A0A6N2CE38</accession>
<gene>
    <name evidence="2" type="ORF">EJD97_008775</name>
</gene>
<keyword evidence="1" id="KW-1133">Transmembrane helix</keyword>
<evidence type="ECO:0000256" key="1">
    <source>
        <dbReference type="SAM" id="Phobius"/>
    </source>
</evidence>